<dbReference type="STRING" id="936435.F8QGT1"/>
<reference evidence="4" key="1">
    <citation type="journal article" date="2011" name="Science">
        <title>The plant cell wall-decomposing machinery underlies the functional diversity of forest fungi.</title>
        <authorList>
            <person name="Eastwood D.C."/>
            <person name="Floudas D."/>
            <person name="Binder M."/>
            <person name="Majcherczyk A."/>
            <person name="Schneider P."/>
            <person name="Aerts A."/>
            <person name="Asiegbu F.O."/>
            <person name="Baker S.E."/>
            <person name="Barry K."/>
            <person name="Bendiksby M."/>
            <person name="Blumentritt M."/>
            <person name="Coutinho P.M."/>
            <person name="Cullen D."/>
            <person name="de Vries R.P."/>
            <person name="Gathman A."/>
            <person name="Goodell B."/>
            <person name="Henrissat B."/>
            <person name="Ihrmark K."/>
            <person name="Kauserud H."/>
            <person name="Kohler A."/>
            <person name="LaButti K."/>
            <person name="Lapidus A."/>
            <person name="Lavin J.L."/>
            <person name="Lee Y.-H."/>
            <person name="Lindquist E."/>
            <person name="Lilly W."/>
            <person name="Lucas S."/>
            <person name="Morin E."/>
            <person name="Murat C."/>
            <person name="Oguiza J.A."/>
            <person name="Park J."/>
            <person name="Pisabarro A.G."/>
            <person name="Riley R."/>
            <person name="Rosling A."/>
            <person name="Salamov A."/>
            <person name="Schmidt O."/>
            <person name="Schmutz J."/>
            <person name="Skrede I."/>
            <person name="Stenlid J."/>
            <person name="Wiebenga A."/>
            <person name="Xie X."/>
            <person name="Kuees U."/>
            <person name="Hibbett D.S."/>
            <person name="Hoffmeister D."/>
            <person name="Hoegberg N."/>
            <person name="Martin F."/>
            <person name="Grigoriev I.V."/>
            <person name="Watkinson S.C."/>
        </authorList>
    </citation>
    <scope>NUCLEOTIDE SEQUENCE [LARGE SCALE GENOMIC DNA]</scope>
    <source>
        <strain evidence="4">strain S7.3</strain>
    </source>
</reference>
<feature type="compositionally biased region" description="Basic and acidic residues" evidence="2">
    <location>
        <begin position="309"/>
        <end position="348"/>
    </location>
</feature>
<feature type="compositionally biased region" description="Basic and acidic residues" evidence="2">
    <location>
        <begin position="159"/>
        <end position="171"/>
    </location>
</feature>
<proteinExistence type="predicted"/>
<evidence type="ECO:0000256" key="1">
    <source>
        <dbReference type="SAM" id="Coils"/>
    </source>
</evidence>
<sequence>MSDTWNADFPSEWHSIRPWTPHLTLSVREITSVSATFILSSSLDDPHDPSLTTLGISVSDDEDDSSTDPDQVRRSNGESSSSSRSRRRAIISDALAKGLSVDVNGSPWQRVIIRVDDQVDEAVIIIYGLMPGRQYDIDLGLVQGGQSSSIRKQVTTEESELRADNDRDVEVAKLNGSTSSDSMSSSITSSVASESSSTVQPQSSTANSAPCSLEDRVRQLQQSLASLTSERETLTASLKNTRRESQKADSALRTEIDILKRASEKNASAEHRAKQKVLALQEAVKRAQTATKEIEELVRETESSLPGLRNEKDEKEAEYAKVKEEADQVKGEREKEQEQDRKRLDSMKGELTGLGNRLEKLNGKREKLETSIVPDLEEQLREIEREIEQVESAERQYTLQEEADIGMEESDNTFGEFSMDGSRDSSSHPFGGSQSSNRNRNHHPVPIGRPTTIPIHRPMHSSLSGSSQYQIASRTAYRSPIQQPHLHSHQQSLPANLRTPGYNQASGLFPHANSDTNPIGTVSPTLPAGVTATGTPSTLSSRAAPFEPTSATAQAIRGSLSLSTSRFTFPPIQRPGPLLTMSSHRSGTRFSAGQNTSTGERGGQS</sequence>
<feature type="compositionally biased region" description="Low complexity" evidence="2">
    <location>
        <begin position="177"/>
        <end position="205"/>
    </location>
</feature>
<dbReference type="Proteomes" id="UP000008063">
    <property type="component" value="Unassembled WGS sequence"/>
</dbReference>
<organism evidence="4">
    <name type="scientific">Serpula lacrymans var. lacrymans (strain S7.3)</name>
    <name type="common">Dry rot fungus</name>
    <dbReference type="NCBI Taxonomy" id="936435"/>
    <lineage>
        <taxon>Eukaryota</taxon>
        <taxon>Fungi</taxon>
        <taxon>Dikarya</taxon>
        <taxon>Basidiomycota</taxon>
        <taxon>Agaricomycotina</taxon>
        <taxon>Agaricomycetes</taxon>
        <taxon>Agaricomycetidae</taxon>
        <taxon>Boletales</taxon>
        <taxon>Coniophorineae</taxon>
        <taxon>Serpulaceae</taxon>
        <taxon>Serpula</taxon>
    </lineage>
</organism>
<feature type="compositionally biased region" description="Low complexity" evidence="2">
    <location>
        <begin position="427"/>
        <end position="436"/>
    </location>
</feature>
<dbReference type="InParanoid" id="F8QGT1"/>
<feature type="compositionally biased region" description="Polar residues" evidence="2">
    <location>
        <begin position="461"/>
        <end position="471"/>
    </location>
</feature>
<feature type="region of interest" description="Disordered" evidence="2">
    <location>
        <begin position="299"/>
        <end position="358"/>
    </location>
</feature>
<feature type="compositionally biased region" description="Polar residues" evidence="2">
    <location>
        <begin position="513"/>
        <end position="524"/>
    </location>
</feature>
<keyword evidence="4" id="KW-1185">Reference proteome</keyword>
<feature type="region of interest" description="Disordered" evidence="2">
    <location>
        <begin position="562"/>
        <end position="605"/>
    </location>
</feature>
<gene>
    <name evidence="3" type="ORF">SERLA73DRAFT_191010</name>
</gene>
<feature type="coiled-coil region" evidence="1">
    <location>
        <begin position="217"/>
        <end position="244"/>
    </location>
</feature>
<dbReference type="EMBL" id="GL945503">
    <property type="protein sequence ID" value="EGN92514.1"/>
    <property type="molecule type" value="Genomic_DNA"/>
</dbReference>
<feature type="compositionally biased region" description="Polar residues" evidence="2">
    <location>
        <begin position="532"/>
        <end position="541"/>
    </location>
</feature>
<protein>
    <submittedName>
        <fullName evidence="3">Uncharacterized protein</fullName>
    </submittedName>
</protein>
<dbReference type="AlphaFoldDB" id="F8QGT1"/>
<evidence type="ECO:0000313" key="3">
    <source>
        <dbReference type="EMBL" id="EGN92514.1"/>
    </source>
</evidence>
<name>F8QGT1_SERL3</name>
<feature type="compositionally biased region" description="Acidic residues" evidence="2">
    <location>
        <begin position="401"/>
        <end position="411"/>
    </location>
</feature>
<feature type="region of interest" description="Disordered" evidence="2">
    <location>
        <begin position="50"/>
        <end position="87"/>
    </location>
</feature>
<feature type="compositionally biased region" description="Polar residues" evidence="2">
    <location>
        <begin position="580"/>
        <end position="599"/>
    </location>
</feature>
<keyword evidence="1" id="KW-0175">Coiled coil</keyword>
<dbReference type="OMA" id="HSIRPWI"/>
<dbReference type="HOGENOM" id="CLU_027203_0_0_1"/>
<accession>F8QGT1</accession>
<feature type="region of interest" description="Disordered" evidence="2">
    <location>
        <begin position="146"/>
        <end position="213"/>
    </location>
</feature>
<dbReference type="OrthoDB" id="2596255at2759"/>
<feature type="region of interest" description="Disordered" evidence="2">
    <location>
        <begin position="509"/>
        <end position="546"/>
    </location>
</feature>
<evidence type="ECO:0000256" key="2">
    <source>
        <dbReference type="SAM" id="MobiDB-lite"/>
    </source>
</evidence>
<evidence type="ECO:0000313" key="4">
    <source>
        <dbReference type="Proteomes" id="UP000008063"/>
    </source>
</evidence>
<feature type="region of interest" description="Disordered" evidence="2">
    <location>
        <begin position="391"/>
        <end position="471"/>
    </location>
</feature>